<feature type="transmembrane region" description="Helical" evidence="1">
    <location>
        <begin position="68"/>
        <end position="89"/>
    </location>
</feature>
<evidence type="ECO:0000313" key="3">
    <source>
        <dbReference type="Proteomes" id="UP000478052"/>
    </source>
</evidence>
<evidence type="ECO:0000313" key="2">
    <source>
        <dbReference type="EMBL" id="KAF0693146.1"/>
    </source>
</evidence>
<comment type="caution">
    <text evidence="2">The sequence shown here is derived from an EMBL/GenBank/DDBJ whole genome shotgun (WGS) entry which is preliminary data.</text>
</comment>
<dbReference type="AlphaFoldDB" id="A0A6G0VLV4"/>
<accession>A0A6G0VLV4</accession>
<protein>
    <submittedName>
        <fullName evidence="2">Uncharacterized protein</fullName>
    </submittedName>
</protein>
<reference evidence="2 3" key="1">
    <citation type="submission" date="2019-08" db="EMBL/GenBank/DDBJ databases">
        <title>Whole genome of Aphis craccivora.</title>
        <authorList>
            <person name="Voronova N.V."/>
            <person name="Shulinski R.S."/>
            <person name="Bandarenka Y.V."/>
            <person name="Zhorov D.G."/>
            <person name="Warner D."/>
        </authorList>
    </citation>
    <scope>NUCLEOTIDE SEQUENCE [LARGE SCALE GENOMIC DNA]</scope>
    <source>
        <strain evidence="2">180601</strain>
        <tissue evidence="2">Whole Body</tissue>
    </source>
</reference>
<name>A0A6G0VLV4_APHCR</name>
<keyword evidence="1" id="KW-0812">Transmembrane</keyword>
<sequence>MDLIDQKDKFEMFSFTQIPNIIYLWKKAELSLKVTITDQAKDQELKNNLSEVVQTIFTRFMSDPKRKIFKYTCVMKHIYTSLTFILFMYTPYYYNLSHNSEYIGFVATVSNGVNRHVIKLFHINRIT</sequence>
<proteinExistence type="predicted"/>
<dbReference type="EMBL" id="VUJU01015580">
    <property type="protein sequence ID" value="KAF0693146.1"/>
    <property type="molecule type" value="Genomic_DNA"/>
</dbReference>
<keyword evidence="1" id="KW-1133">Transmembrane helix</keyword>
<evidence type="ECO:0000256" key="1">
    <source>
        <dbReference type="SAM" id="Phobius"/>
    </source>
</evidence>
<organism evidence="2 3">
    <name type="scientific">Aphis craccivora</name>
    <name type="common">Cowpea aphid</name>
    <dbReference type="NCBI Taxonomy" id="307492"/>
    <lineage>
        <taxon>Eukaryota</taxon>
        <taxon>Metazoa</taxon>
        <taxon>Ecdysozoa</taxon>
        <taxon>Arthropoda</taxon>
        <taxon>Hexapoda</taxon>
        <taxon>Insecta</taxon>
        <taxon>Pterygota</taxon>
        <taxon>Neoptera</taxon>
        <taxon>Paraneoptera</taxon>
        <taxon>Hemiptera</taxon>
        <taxon>Sternorrhyncha</taxon>
        <taxon>Aphidomorpha</taxon>
        <taxon>Aphidoidea</taxon>
        <taxon>Aphididae</taxon>
        <taxon>Aphidini</taxon>
        <taxon>Aphis</taxon>
        <taxon>Aphis</taxon>
    </lineage>
</organism>
<dbReference type="Proteomes" id="UP000478052">
    <property type="component" value="Unassembled WGS sequence"/>
</dbReference>
<keyword evidence="1" id="KW-0472">Membrane</keyword>
<gene>
    <name evidence="2" type="ORF">FWK35_00025315</name>
</gene>
<keyword evidence="3" id="KW-1185">Reference proteome</keyword>